<dbReference type="GO" id="GO:0048268">
    <property type="term" value="P:clathrin coat assembly"/>
    <property type="evidence" value="ECO:0007669"/>
    <property type="project" value="TreeGrafter"/>
</dbReference>
<dbReference type="GO" id="GO:0007015">
    <property type="term" value="P:actin filament organization"/>
    <property type="evidence" value="ECO:0007669"/>
    <property type="project" value="TreeGrafter"/>
</dbReference>
<dbReference type="GO" id="GO:0032051">
    <property type="term" value="F:clathrin light chain binding"/>
    <property type="evidence" value="ECO:0007669"/>
    <property type="project" value="TreeGrafter"/>
</dbReference>
<dbReference type="PANTHER" id="PTHR10407">
    <property type="entry name" value="HUNTINGTIN INTERACTING PROTEIN 1"/>
    <property type="match status" value="1"/>
</dbReference>
<dbReference type="GO" id="GO:0030136">
    <property type="term" value="C:clathrin-coated vesicle"/>
    <property type="evidence" value="ECO:0007669"/>
    <property type="project" value="TreeGrafter"/>
</dbReference>
<dbReference type="AlphaFoldDB" id="A0A0A1WLP7"/>
<dbReference type="InterPro" id="IPR011417">
    <property type="entry name" value="ANTH_dom"/>
</dbReference>
<name>A0A0A1WLP7_ZEUCU</name>
<dbReference type="PANTHER" id="PTHR10407:SF15">
    <property type="entry name" value="HUNTINGTIN INTERACTING PROTEIN 1"/>
    <property type="match status" value="1"/>
</dbReference>
<dbReference type="EMBL" id="GBXI01014525">
    <property type="protein sequence ID" value="JAC99766.1"/>
    <property type="molecule type" value="Transcribed_RNA"/>
</dbReference>
<evidence type="ECO:0000259" key="1">
    <source>
        <dbReference type="Pfam" id="PF07651"/>
    </source>
</evidence>
<accession>A0A0A1WLP7</accession>
<reference evidence="2" key="2">
    <citation type="journal article" date="2015" name="Gigascience">
        <title>Reconstructing a comprehensive transcriptome assembly of a white-pupal translocated strain of the pest fruit fly Bactrocera cucurbitae.</title>
        <authorList>
            <person name="Sim S.B."/>
            <person name="Calla B."/>
            <person name="Hall B."/>
            <person name="DeRego T."/>
            <person name="Geib S.M."/>
        </authorList>
    </citation>
    <scope>NUCLEOTIDE SEQUENCE</scope>
</reference>
<proteinExistence type="predicted"/>
<gene>
    <name evidence="2" type="primary">HIP1R</name>
    <name evidence="2" type="ORF">g.17302</name>
</gene>
<feature type="non-terminal residue" evidence="2">
    <location>
        <position position="1"/>
    </location>
</feature>
<organism evidence="2">
    <name type="scientific">Zeugodacus cucurbitae</name>
    <name type="common">Melon fruit fly</name>
    <name type="synonym">Bactrocera cucurbitae</name>
    <dbReference type="NCBI Taxonomy" id="28588"/>
    <lineage>
        <taxon>Eukaryota</taxon>
        <taxon>Metazoa</taxon>
        <taxon>Ecdysozoa</taxon>
        <taxon>Arthropoda</taxon>
        <taxon>Hexapoda</taxon>
        <taxon>Insecta</taxon>
        <taxon>Pterygota</taxon>
        <taxon>Neoptera</taxon>
        <taxon>Endopterygota</taxon>
        <taxon>Diptera</taxon>
        <taxon>Brachycera</taxon>
        <taxon>Muscomorpha</taxon>
        <taxon>Tephritoidea</taxon>
        <taxon>Tephritidae</taxon>
        <taxon>Zeugodacus</taxon>
        <taxon>Zeugodacus</taxon>
    </lineage>
</organism>
<dbReference type="SUPFAM" id="SSF48464">
    <property type="entry name" value="ENTH/VHS domain"/>
    <property type="match status" value="1"/>
</dbReference>
<dbReference type="GO" id="GO:0051015">
    <property type="term" value="F:actin filament binding"/>
    <property type="evidence" value="ECO:0007669"/>
    <property type="project" value="TreeGrafter"/>
</dbReference>
<reference evidence="2" key="1">
    <citation type="submission" date="2014-11" db="EMBL/GenBank/DDBJ databases">
        <authorList>
            <person name="Geib S."/>
        </authorList>
    </citation>
    <scope>NUCLEOTIDE SEQUENCE</scope>
</reference>
<dbReference type="GO" id="GO:0030864">
    <property type="term" value="C:cortical actin cytoskeleton"/>
    <property type="evidence" value="ECO:0007669"/>
    <property type="project" value="TreeGrafter"/>
</dbReference>
<protein>
    <submittedName>
        <fullName evidence="2">Huntingtin-interacting protein 1-related protein</fullName>
    </submittedName>
</protein>
<dbReference type="InterPro" id="IPR030224">
    <property type="entry name" value="Sla2_fam"/>
</dbReference>
<dbReference type="GO" id="GO:0006897">
    <property type="term" value="P:endocytosis"/>
    <property type="evidence" value="ECO:0007669"/>
    <property type="project" value="InterPro"/>
</dbReference>
<evidence type="ECO:0000313" key="2">
    <source>
        <dbReference type="EMBL" id="JAC99766.1"/>
    </source>
</evidence>
<dbReference type="InterPro" id="IPR008942">
    <property type="entry name" value="ENTH_VHS"/>
</dbReference>
<sequence length="323" mass="37269">VYWRSHGLVCTQCCVRINCRLTYKQTNIETHIGAFEMELTHKERTEMKKHMSKVLSGKEKPFDGLRARTIVLLTHRVDGAQVFLKMTQSQPLRMNRFTAWKYCNLMHTALRHGTPQILEMMQQPPQQQLLEELSNYWAYHTDAICGCILKYLELLLHKIEFHKNYAFFTGALEADITKEWDVDVCFQLCTDIFDYMDQLLMLQHTIFASLTLQQLAVATPETMCRLQPLINIAAECSILYDQASNAMATVCGKLPPIDVMGLCNRFYALYQRLRGFYSSLQQVKIILKMEYVPELSTTVPDFLAYSNSSACGRQPTAPPVWQV</sequence>
<dbReference type="GO" id="GO:0035615">
    <property type="term" value="F:clathrin adaptor activity"/>
    <property type="evidence" value="ECO:0007669"/>
    <property type="project" value="TreeGrafter"/>
</dbReference>
<dbReference type="Pfam" id="PF07651">
    <property type="entry name" value="ANTH"/>
    <property type="match status" value="1"/>
</dbReference>
<dbReference type="GO" id="GO:0080025">
    <property type="term" value="F:phosphatidylinositol-3,5-bisphosphate binding"/>
    <property type="evidence" value="ECO:0007669"/>
    <property type="project" value="TreeGrafter"/>
</dbReference>
<feature type="domain" description="AP180 N-terminal homology (ANTH)" evidence="1">
    <location>
        <begin position="52"/>
        <end position="304"/>
    </location>
</feature>
<dbReference type="GO" id="GO:0043325">
    <property type="term" value="F:phosphatidylinositol-3,4-bisphosphate binding"/>
    <property type="evidence" value="ECO:0007669"/>
    <property type="project" value="TreeGrafter"/>
</dbReference>